<evidence type="ECO:0000313" key="1">
    <source>
        <dbReference type="EMBL" id="MVQ49625.1"/>
    </source>
</evidence>
<comment type="caution">
    <text evidence="1">The sequence shown here is derived from an EMBL/GenBank/DDBJ whole genome shotgun (WGS) entry which is preliminary data.</text>
</comment>
<dbReference type="Proteomes" id="UP000473525">
    <property type="component" value="Unassembled WGS sequence"/>
</dbReference>
<dbReference type="Gene3D" id="1.20.120.450">
    <property type="entry name" value="dinb family like domain"/>
    <property type="match status" value="1"/>
</dbReference>
<reference evidence="1 2" key="1">
    <citation type="submission" date="2019-12" db="EMBL/GenBank/DDBJ databases">
        <authorList>
            <person name="Huq M.A."/>
        </authorList>
    </citation>
    <scope>NUCLEOTIDE SEQUENCE [LARGE SCALE GENOMIC DNA]</scope>
    <source>
        <strain evidence="1 2">MAH-18</strain>
    </source>
</reference>
<protein>
    <recommendedName>
        <fullName evidence="3">DinB family protein</fullName>
    </recommendedName>
</protein>
<gene>
    <name evidence="1" type="ORF">GON03_10570</name>
</gene>
<sequence length="163" mass="17786">MSYGLRDLDGVRVELCDECGFDDRGLGPLPAAFAEVYASLQQLERHPDAGRRPEEETWSGSEYAEHCVDVADQILAICDRAAGRPESASVVSLSQAAAATDDLMGALSATQWEAVTDGWPFEVRVRGALIHLLHDLEHHVLDVRRGYAKLALADGVEVVTSRR</sequence>
<dbReference type="InterPro" id="IPR034660">
    <property type="entry name" value="DinB/YfiT-like"/>
</dbReference>
<dbReference type="RefSeq" id="WP_157342375.1">
    <property type="nucleotide sequence ID" value="NZ_WSEK01000004.1"/>
</dbReference>
<evidence type="ECO:0008006" key="3">
    <source>
        <dbReference type="Google" id="ProtNLM"/>
    </source>
</evidence>
<dbReference type="SUPFAM" id="SSF109854">
    <property type="entry name" value="DinB/YfiT-like putative metalloenzymes"/>
    <property type="match status" value="1"/>
</dbReference>
<name>A0A6L6XVN8_9ACTN</name>
<accession>A0A6L6XVN8</accession>
<proteinExistence type="predicted"/>
<dbReference type="AlphaFoldDB" id="A0A6L6XVN8"/>
<keyword evidence="2" id="KW-1185">Reference proteome</keyword>
<evidence type="ECO:0000313" key="2">
    <source>
        <dbReference type="Proteomes" id="UP000473525"/>
    </source>
</evidence>
<dbReference type="EMBL" id="WSEK01000004">
    <property type="protein sequence ID" value="MVQ49625.1"/>
    <property type="molecule type" value="Genomic_DNA"/>
</dbReference>
<organism evidence="1 2">
    <name type="scientific">Nocardioides agri</name>
    <dbReference type="NCBI Taxonomy" id="2682843"/>
    <lineage>
        <taxon>Bacteria</taxon>
        <taxon>Bacillati</taxon>
        <taxon>Actinomycetota</taxon>
        <taxon>Actinomycetes</taxon>
        <taxon>Propionibacteriales</taxon>
        <taxon>Nocardioidaceae</taxon>
        <taxon>Nocardioides</taxon>
    </lineage>
</organism>